<keyword evidence="7 10" id="KW-1133">Transmembrane helix</keyword>
<accession>A0A511RJI0</accession>
<feature type="transmembrane region" description="Helical" evidence="10">
    <location>
        <begin position="108"/>
        <end position="130"/>
    </location>
</feature>
<dbReference type="Proteomes" id="UP000321827">
    <property type="component" value="Unassembled WGS sequence"/>
</dbReference>
<comment type="subunit">
    <text evidence="2">The complex is composed of two ATP-binding proteins (UgpC), two transmembrane proteins (UgpA and UgpE) and a solute-binding protein (UgpB).</text>
</comment>
<feature type="transmembrane region" description="Helical" evidence="10">
    <location>
        <begin position="208"/>
        <end position="228"/>
    </location>
</feature>
<evidence type="ECO:0000313" key="12">
    <source>
        <dbReference type="EMBL" id="GEM89803.1"/>
    </source>
</evidence>
<dbReference type="SUPFAM" id="SSF161098">
    <property type="entry name" value="MetI-like"/>
    <property type="match status" value="1"/>
</dbReference>
<dbReference type="Pfam" id="PF00528">
    <property type="entry name" value="BPD_transp_1"/>
    <property type="match status" value="1"/>
</dbReference>
<dbReference type="InterPro" id="IPR050809">
    <property type="entry name" value="UgpAE/MalFG_permease"/>
</dbReference>
<sequence>MDTHAAYKSRWLPWVLLLPSFVILILFLYYPTIETFVLSLYQVAFLGLSKSFVGIENYKILFSDPEYLQIFKNTVIFAFFVVIFSMAVGLALSILANQKVSGWRIYRLLLIWPYALSPAVAGVIFLFMFNPQSGIVNYLLTITLGIAPDWLTNPTLAMGLLVFVAVWKNVGYNVVFYIAGLQNLPGEVLEAALIDGATPWQRFWRVTFPLLSPMTFFLLIINTIYAFFEAFPFVDLLTKGGPSNATNILIFNIYRDGFEYYKTGMAAAQSVILFIAVVFLTILQFRVGEGRVHYGG</sequence>
<evidence type="ECO:0000313" key="13">
    <source>
        <dbReference type="Proteomes" id="UP000321827"/>
    </source>
</evidence>
<dbReference type="RefSeq" id="WP_147146950.1">
    <property type="nucleotide sequence ID" value="NZ_BJXN01000007.1"/>
</dbReference>
<dbReference type="CDD" id="cd06261">
    <property type="entry name" value="TM_PBP2"/>
    <property type="match status" value="1"/>
</dbReference>
<dbReference type="GO" id="GO:0005886">
    <property type="term" value="C:plasma membrane"/>
    <property type="evidence" value="ECO:0007669"/>
    <property type="project" value="UniProtKB-SubCell"/>
</dbReference>
<dbReference type="InterPro" id="IPR000515">
    <property type="entry name" value="MetI-like"/>
</dbReference>
<proteinExistence type="inferred from homology"/>
<evidence type="ECO:0000256" key="7">
    <source>
        <dbReference type="ARBA" id="ARBA00022989"/>
    </source>
</evidence>
<comment type="subcellular location">
    <subcellularLocation>
        <location evidence="1">Cell inner membrane</location>
        <topology evidence="1">Multi-pass membrane protein</topology>
    </subcellularLocation>
    <subcellularLocation>
        <location evidence="10">Cell membrane</location>
        <topology evidence="10">Multi-pass membrane protein</topology>
    </subcellularLocation>
</comment>
<feature type="transmembrane region" description="Helical" evidence="10">
    <location>
        <begin position="75"/>
        <end position="96"/>
    </location>
</feature>
<feature type="transmembrane region" description="Helical" evidence="10">
    <location>
        <begin position="150"/>
        <end position="167"/>
    </location>
</feature>
<feature type="transmembrane region" description="Helical" evidence="10">
    <location>
        <begin position="12"/>
        <end position="30"/>
    </location>
</feature>
<evidence type="ECO:0000256" key="6">
    <source>
        <dbReference type="ARBA" id="ARBA00022692"/>
    </source>
</evidence>
<evidence type="ECO:0000256" key="4">
    <source>
        <dbReference type="ARBA" id="ARBA00022475"/>
    </source>
</evidence>
<evidence type="ECO:0000256" key="5">
    <source>
        <dbReference type="ARBA" id="ARBA00022519"/>
    </source>
</evidence>
<organism evidence="12 13">
    <name type="scientific">Oceanithermus desulfurans NBRC 100063</name>
    <dbReference type="NCBI Taxonomy" id="1227550"/>
    <lineage>
        <taxon>Bacteria</taxon>
        <taxon>Thermotogati</taxon>
        <taxon>Deinococcota</taxon>
        <taxon>Deinococci</taxon>
        <taxon>Thermales</taxon>
        <taxon>Thermaceae</taxon>
        <taxon>Oceanithermus</taxon>
    </lineage>
</organism>
<evidence type="ECO:0000256" key="3">
    <source>
        <dbReference type="ARBA" id="ARBA00022448"/>
    </source>
</evidence>
<evidence type="ECO:0000259" key="11">
    <source>
        <dbReference type="PROSITE" id="PS50928"/>
    </source>
</evidence>
<feature type="domain" description="ABC transmembrane type-1" evidence="11">
    <location>
        <begin position="71"/>
        <end position="284"/>
    </location>
</feature>
<evidence type="ECO:0000256" key="9">
    <source>
        <dbReference type="ARBA" id="ARBA00040780"/>
    </source>
</evidence>
<keyword evidence="4" id="KW-1003">Cell membrane</keyword>
<keyword evidence="6 10" id="KW-0812">Transmembrane</keyword>
<gene>
    <name evidence="12" type="ORF">ODE01S_12370</name>
</gene>
<keyword evidence="3 10" id="KW-0813">Transport</keyword>
<evidence type="ECO:0000256" key="10">
    <source>
        <dbReference type="RuleBase" id="RU363032"/>
    </source>
</evidence>
<keyword evidence="8 10" id="KW-0472">Membrane</keyword>
<dbReference type="EMBL" id="BJXN01000007">
    <property type="protein sequence ID" value="GEM89803.1"/>
    <property type="molecule type" value="Genomic_DNA"/>
</dbReference>
<feature type="transmembrane region" description="Helical" evidence="10">
    <location>
        <begin position="264"/>
        <end position="283"/>
    </location>
</feature>
<comment type="caution">
    <text evidence="12">The sequence shown here is derived from an EMBL/GenBank/DDBJ whole genome shotgun (WGS) entry which is preliminary data.</text>
</comment>
<evidence type="ECO:0000256" key="1">
    <source>
        <dbReference type="ARBA" id="ARBA00004429"/>
    </source>
</evidence>
<dbReference type="AlphaFoldDB" id="A0A511RJI0"/>
<comment type="similarity">
    <text evidence="10">Belongs to the binding-protein-dependent transport system permease family.</text>
</comment>
<protein>
    <recommendedName>
        <fullName evidence="9">sn-glycerol-3-phosphate transport system permease protein UgpA</fullName>
    </recommendedName>
</protein>
<dbReference type="PROSITE" id="PS50928">
    <property type="entry name" value="ABC_TM1"/>
    <property type="match status" value="1"/>
</dbReference>
<evidence type="ECO:0000256" key="2">
    <source>
        <dbReference type="ARBA" id="ARBA00011557"/>
    </source>
</evidence>
<dbReference type="PANTHER" id="PTHR43227">
    <property type="entry name" value="BLL4140 PROTEIN"/>
    <property type="match status" value="1"/>
</dbReference>
<keyword evidence="5" id="KW-0997">Cell inner membrane</keyword>
<dbReference type="Gene3D" id="1.10.3720.10">
    <property type="entry name" value="MetI-like"/>
    <property type="match status" value="1"/>
</dbReference>
<dbReference type="OrthoDB" id="9787541at2"/>
<evidence type="ECO:0000256" key="8">
    <source>
        <dbReference type="ARBA" id="ARBA00023136"/>
    </source>
</evidence>
<dbReference type="InterPro" id="IPR035906">
    <property type="entry name" value="MetI-like_sf"/>
</dbReference>
<name>A0A511RJI0_9DEIN</name>
<dbReference type="GO" id="GO:0055085">
    <property type="term" value="P:transmembrane transport"/>
    <property type="evidence" value="ECO:0007669"/>
    <property type="project" value="InterPro"/>
</dbReference>
<dbReference type="PANTHER" id="PTHR43227:SF9">
    <property type="entry name" value="SN-GLYCEROL-3-PHOSPHATE TRANSPORT SYSTEM PERMEASE PROTEIN UGPA"/>
    <property type="match status" value="1"/>
</dbReference>
<reference evidence="12 13" key="1">
    <citation type="submission" date="2019-07" db="EMBL/GenBank/DDBJ databases">
        <title>Whole genome shotgun sequence of Oceanithermus desulfurans NBRC 100063.</title>
        <authorList>
            <person name="Hosoyama A."/>
            <person name="Uohara A."/>
            <person name="Ohji S."/>
            <person name="Ichikawa N."/>
        </authorList>
    </citation>
    <scope>NUCLEOTIDE SEQUENCE [LARGE SCALE GENOMIC DNA]</scope>
    <source>
        <strain evidence="12 13">NBRC 100063</strain>
    </source>
</reference>